<dbReference type="RefSeq" id="WP_265384264.1">
    <property type="nucleotide sequence ID" value="NZ_CP110615.1"/>
</dbReference>
<feature type="domain" description="Low molecular weight protein antigen 6 PH" evidence="2">
    <location>
        <begin position="58"/>
        <end position="128"/>
    </location>
</feature>
<keyword evidence="1" id="KW-0812">Transmembrane</keyword>
<evidence type="ECO:0000256" key="1">
    <source>
        <dbReference type="SAM" id="Phobius"/>
    </source>
</evidence>
<dbReference type="InterPro" id="IPR019692">
    <property type="entry name" value="CFP-6_PH"/>
</dbReference>
<sequence length="144" mass="15586">MRVRRVAGACAVAVVVVFTTVALLLTGDATGVFFRPVDQVAMILFGLMLGGAILLLARPRVRVGPEGVGVRNILGEQVFPWALVREVSFPRDAPWARLELPDDEYVAVMAIQASDGDRAVQAIQQVRDLHRRHTAPVTETGSDA</sequence>
<accession>A0ABY6P3C7</accession>
<dbReference type="Pfam" id="PF10756">
    <property type="entry name" value="bPH_6"/>
    <property type="match status" value="1"/>
</dbReference>
<dbReference type="EMBL" id="CP110615">
    <property type="protein sequence ID" value="UZJ26160.1"/>
    <property type="molecule type" value="Genomic_DNA"/>
</dbReference>
<name>A0ABY6P3C7_9NOCA</name>
<dbReference type="Proteomes" id="UP001164965">
    <property type="component" value="Chromosome"/>
</dbReference>
<evidence type="ECO:0000313" key="3">
    <source>
        <dbReference type="EMBL" id="UZJ26160.1"/>
    </source>
</evidence>
<keyword evidence="1" id="KW-0472">Membrane</keyword>
<keyword evidence="1" id="KW-1133">Transmembrane helix</keyword>
<evidence type="ECO:0000313" key="4">
    <source>
        <dbReference type="Proteomes" id="UP001164965"/>
    </source>
</evidence>
<proteinExistence type="predicted"/>
<keyword evidence="4" id="KW-1185">Reference proteome</keyword>
<organism evidence="3 4">
    <name type="scientific">Rhodococcus antarcticus</name>
    <dbReference type="NCBI Taxonomy" id="2987751"/>
    <lineage>
        <taxon>Bacteria</taxon>
        <taxon>Bacillati</taxon>
        <taxon>Actinomycetota</taxon>
        <taxon>Actinomycetes</taxon>
        <taxon>Mycobacteriales</taxon>
        <taxon>Nocardiaceae</taxon>
        <taxon>Rhodococcus</taxon>
    </lineage>
</organism>
<reference evidence="3" key="1">
    <citation type="submission" date="2022-10" db="EMBL/GenBank/DDBJ databases">
        <title>Rhodococcus sp.75.</title>
        <authorList>
            <person name="Sun M."/>
        </authorList>
    </citation>
    <scope>NUCLEOTIDE SEQUENCE</scope>
    <source>
        <strain evidence="3">75</strain>
    </source>
</reference>
<gene>
    <name evidence="3" type="ORF">RHODO2019_07030</name>
</gene>
<protein>
    <submittedName>
        <fullName evidence="3">PH domain-containing protein</fullName>
    </submittedName>
</protein>
<feature type="transmembrane region" description="Helical" evidence="1">
    <location>
        <begin position="39"/>
        <end position="57"/>
    </location>
</feature>
<evidence type="ECO:0000259" key="2">
    <source>
        <dbReference type="Pfam" id="PF10756"/>
    </source>
</evidence>